<evidence type="ECO:0000313" key="6">
    <source>
        <dbReference type="Proteomes" id="UP000732105"/>
    </source>
</evidence>
<keyword evidence="6" id="KW-1185">Reference proteome</keyword>
<dbReference type="InterPro" id="IPR013762">
    <property type="entry name" value="Integrase-like_cat_sf"/>
</dbReference>
<comment type="caution">
    <text evidence="5">The sequence shown here is derived from an EMBL/GenBank/DDBJ whole genome shotgun (WGS) entry which is preliminary data.</text>
</comment>
<dbReference type="Pfam" id="PF17293">
    <property type="entry name" value="Arm-DNA-bind_5"/>
    <property type="match status" value="1"/>
</dbReference>
<dbReference type="Gene3D" id="1.10.150.130">
    <property type="match status" value="1"/>
</dbReference>
<sequence length="366" mass="42603">MTCTKVSLRRRPISRGRYSLHLDYYPGIRNPVTMRISRYENLGIYIYQSPKTAIQKEYNQEMLRKAEAIRSIRVQNLINEDYGFLDKHKLKACFLTYFREKALAKNMKSFSAYKHFENFVKGKCTFEEITVPLCQQFQAYLLQANNLKHKSKKLSQNSAAAYYCVFRSILKIAYREKLLHENLNEYLESTEVEDTKKEFLTLDEVKLLADTPCKHPVMKRASLFACLTGLRMSDIIKLDWDEIVMAPDGEYCMRIRTEKTEKETTLPISNEALELCGEREPGLVFKGLTKHMIFVHVPKWVAQSGIKKKITFHCFRHTFATLQIALGTDIYTVSKMLDHKNVTTTQIYANLVNSKKRESANKISLK</sequence>
<accession>A0ABX1X2B1</accession>
<dbReference type="PROSITE" id="PS51898">
    <property type="entry name" value="TYR_RECOMBINASE"/>
    <property type="match status" value="1"/>
</dbReference>
<comment type="similarity">
    <text evidence="1">Belongs to the 'phage' integrase family.</text>
</comment>
<dbReference type="InterPro" id="IPR002104">
    <property type="entry name" value="Integrase_catalytic"/>
</dbReference>
<dbReference type="RefSeq" id="WP_171597525.1">
    <property type="nucleotide sequence ID" value="NZ_RZNH01000061.1"/>
</dbReference>
<gene>
    <name evidence="5" type="ORF">ELS83_20930</name>
</gene>
<dbReference type="EMBL" id="RZNH01000061">
    <property type="protein sequence ID" value="NOU62266.1"/>
    <property type="molecule type" value="Genomic_DNA"/>
</dbReference>
<proteinExistence type="inferred from homology"/>
<organism evidence="5 6">
    <name type="scientific">Marinifilum caeruleilacunae</name>
    <dbReference type="NCBI Taxonomy" id="2499076"/>
    <lineage>
        <taxon>Bacteria</taxon>
        <taxon>Pseudomonadati</taxon>
        <taxon>Bacteroidota</taxon>
        <taxon>Bacteroidia</taxon>
        <taxon>Marinilabiliales</taxon>
        <taxon>Marinifilaceae</taxon>
    </lineage>
</organism>
<evidence type="ECO:0000256" key="1">
    <source>
        <dbReference type="ARBA" id="ARBA00008857"/>
    </source>
</evidence>
<dbReference type="InterPro" id="IPR010998">
    <property type="entry name" value="Integrase_recombinase_N"/>
</dbReference>
<dbReference type="InterPro" id="IPR025269">
    <property type="entry name" value="SAM-like_dom"/>
</dbReference>
<dbReference type="InterPro" id="IPR035386">
    <property type="entry name" value="Arm-DNA-bind_5"/>
</dbReference>
<dbReference type="CDD" id="cd01185">
    <property type="entry name" value="INTN1_C_like"/>
    <property type="match status" value="1"/>
</dbReference>
<dbReference type="PANTHER" id="PTHR30349:SF64">
    <property type="entry name" value="PROPHAGE INTEGRASE INTD-RELATED"/>
    <property type="match status" value="1"/>
</dbReference>
<dbReference type="Proteomes" id="UP000732105">
    <property type="component" value="Unassembled WGS sequence"/>
</dbReference>
<evidence type="ECO:0000256" key="3">
    <source>
        <dbReference type="ARBA" id="ARBA00023172"/>
    </source>
</evidence>
<dbReference type="Pfam" id="PF13102">
    <property type="entry name" value="Phage_int_SAM_5"/>
    <property type="match status" value="1"/>
</dbReference>
<evidence type="ECO:0000259" key="4">
    <source>
        <dbReference type="PROSITE" id="PS51898"/>
    </source>
</evidence>
<evidence type="ECO:0000256" key="2">
    <source>
        <dbReference type="ARBA" id="ARBA00023125"/>
    </source>
</evidence>
<keyword evidence="3" id="KW-0233">DNA recombination</keyword>
<dbReference type="InterPro" id="IPR050090">
    <property type="entry name" value="Tyrosine_recombinase_XerCD"/>
</dbReference>
<name>A0ABX1X2B1_9BACT</name>
<protein>
    <submittedName>
        <fullName evidence="5">Site-specific integrase</fullName>
    </submittedName>
</protein>
<dbReference type="Gene3D" id="1.10.443.10">
    <property type="entry name" value="Intergrase catalytic core"/>
    <property type="match status" value="1"/>
</dbReference>
<dbReference type="InterPro" id="IPR011010">
    <property type="entry name" value="DNA_brk_join_enz"/>
</dbReference>
<dbReference type="SUPFAM" id="SSF56349">
    <property type="entry name" value="DNA breaking-rejoining enzymes"/>
    <property type="match status" value="1"/>
</dbReference>
<dbReference type="Pfam" id="PF00589">
    <property type="entry name" value="Phage_integrase"/>
    <property type="match status" value="1"/>
</dbReference>
<evidence type="ECO:0000313" key="5">
    <source>
        <dbReference type="EMBL" id="NOU62266.1"/>
    </source>
</evidence>
<feature type="domain" description="Tyr recombinase" evidence="4">
    <location>
        <begin position="195"/>
        <end position="361"/>
    </location>
</feature>
<keyword evidence="2" id="KW-0238">DNA-binding</keyword>
<dbReference type="PANTHER" id="PTHR30349">
    <property type="entry name" value="PHAGE INTEGRASE-RELATED"/>
    <property type="match status" value="1"/>
</dbReference>
<reference evidence="5 6" key="1">
    <citation type="submission" date="2018-12" db="EMBL/GenBank/DDBJ databases">
        <title>Marinifilum JC070 sp. nov., a marine bacterium isolated from Yongle Blue Hole in the South China Sea.</title>
        <authorList>
            <person name="Fu T."/>
        </authorList>
    </citation>
    <scope>NUCLEOTIDE SEQUENCE [LARGE SCALE GENOMIC DNA]</scope>
    <source>
        <strain evidence="5 6">JC070</strain>
    </source>
</reference>